<dbReference type="PROSITE" id="PS50887">
    <property type="entry name" value="GGDEF"/>
    <property type="match status" value="1"/>
</dbReference>
<feature type="modified residue" description="4-aspartylphosphate" evidence="4">
    <location>
        <position position="176"/>
    </location>
</feature>
<feature type="domain" description="Response regulatory" evidence="5">
    <location>
        <begin position="5"/>
        <end position="119"/>
    </location>
</feature>
<comment type="catalytic activity">
    <reaction evidence="3">
        <text>2 GTP = 3',3'-c-di-GMP + 2 diphosphate</text>
        <dbReference type="Rhea" id="RHEA:24898"/>
        <dbReference type="ChEBI" id="CHEBI:33019"/>
        <dbReference type="ChEBI" id="CHEBI:37565"/>
        <dbReference type="ChEBI" id="CHEBI:58805"/>
        <dbReference type="EC" id="2.7.7.65"/>
    </reaction>
</comment>
<dbReference type="PROSITE" id="PS50110">
    <property type="entry name" value="RESPONSE_REGULATORY"/>
    <property type="match status" value="2"/>
</dbReference>
<accession>A0A451G4I4</accession>
<dbReference type="InterPro" id="IPR000160">
    <property type="entry name" value="GGDEF_dom"/>
</dbReference>
<evidence type="ECO:0000256" key="4">
    <source>
        <dbReference type="PROSITE-ProRule" id="PRU00169"/>
    </source>
</evidence>
<dbReference type="GO" id="GO:0000160">
    <property type="term" value="P:phosphorelay signal transduction system"/>
    <property type="evidence" value="ECO:0007669"/>
    <property type="project" value="InterPro"/>
</dbReference>
<feature type="domain" description="GGDEF" evidence="6">
    <location>
        <begin position="288"/>
        <end position="414"/>
    </location>
</feature>
<dbReference type="SUPFAM" id="SSF52172">
    <property type="entry name" value="CheY-like"/>
    <property type="match status" value="2"/>
</dbReference>
<dbReference type="SMART" id="SM00267">
    <property type="entry name" value="GGDEF"/>
    <property type="match status" value="1"/>
</dbReference>
<dbReference type="InterPro" id="IPR043128">
    <property type="entry name" value="Rev_trsase/Diguanyl_cyclase"/>
</dbReference>
<dbReference type="PANTHER" id="PTHR45138:SF9">
    <property type="entry name" value="DIGUANYLATE CYCLASE DGCM-RELATED"/>
    <property type="match status" value="1"/>
</dbReference>
<feature type="modified residue" description="4-aspartylphosphate" evidence="4">
    <location>
        <position position="56"/>
    </location>
</feature>
<sequence>MTNECFLIIEDQPSMASLLKTELQKLTPLTIHTCHSLAEAKDLIESGIEVAVCLSDLQLPDSYNGEVIEYLKHHHITTVVLTASYKEETREEMFRLKVADYVIKDSLSSIRYAVQITDRLYKNAQRMVWMLSCGSRYSSKLLGMLRNHRFQVRLYESCSEMDADLKEALPSLILLDSAQNVINNNTFDFTKNIRNRYSQSQLPIISCEDSENISSAIKLMKYGVNDFFNTNFTPEEFYVRVNQNIEQAETFKEIEHISQTDGLTGLYNRRFFFHKGGQQFTDIKAQGQYFFTLMGDIDHFKNVNDTYGHQKGDEAIIFTANCIQDTFSDYLVARFGGEEFCVLGQVEDTSEIEALCETLRQTIETESENQTGVRFTISQGITYSGDTLDDAISQADKALYQSKESGRNKLSVAF</sequence>
<evidence type="ECO:0000313" key="7">
    <source>
        <dbReference type="EMBL" id="QAB14384.1"/>
    </source>
</evidence>
<dbReference type="CDD" id="cd01949">
    <property type="entry name" value="GGDEF"/>
    <property type="match status" value="1"/>
</dbReference>
<evidence type="ECO:0000256" key="2">
    <source>
        <dbReference type="ARBA" id="ARBA00012528"/>
    </source>
</evidence>
<dbReference type="InterPro" id="IPR001789">
    <property type="entry name" value="Sig_transdc_resp-reg_receiver"/>
</dbReference>
<dbReference type="InterPro" id="IPR011006">
    <property type="entry name" value="CheY-like_superfamily"/>
</dbReference>
<proteinExistence type="predicted"/>
<dbReference type="Pfam" id="PF00072">
    <property type="entry name" value="Response_reg"/>
    <property type="match status" value="1"/>
</dbReference>
<evidence type="ECO:0000259" key="5">
    <source>
        <dbReference type="PROSITE" id="PS50110"/>
    </source>
</evidence>
<dbReference type="Gene3D" id="3.30.70.270">
    <property type="match status" value="1"/>
</dbReference>
<reference evidence="7 8" key="1">
    <citation type="journal article" date="2018" name="Environ. Microbiol.">
        <title>Genomes of ubiquitous marine and hypersaline Hydrogenovibrio, Thiomicrorhabdus and Thiomicrospira spp. encode a diversity of mechanisms to sustain chemolithoautotrophy in heterogeneous environments.</title>
        <authorList>
            <person name="Scott K.M."/>
            <person name="Williams J."/>
            <person name="Porter C.M.B."/>
            <person name="Russel S."/>
            <person name="Harmer T.L."/>
            <person name="Paul J.H."/>
            <person name="Antonen K.M."/>
            <person name="Bridges M.K."/>
            <person name="Camper G.J."/>
            <person name="Campla C.K."/>
            <person name="Casella L.G."/>
            <person name="Chase E."/>
            <person name="Conrad J.W."/>
            <person name="Cruz M.C."/>
            <person name="Dunlap D.S."/>
            <person name="Duran L."/>
            <person name="Fahsbender E.M."/>
            <person name="Goldsmith D.B."/>
            <person name="Keeley R.F."/>
            <person name="Kondoff M.R."/>
            <person name="Kussy B.I."/>
            <person name="Lane M.K."/>
            <person name="Lawler S."/>
            <person name="Leigh B.A."/>
            <person name="Lewis C."/>
            <person name="Lostal L.M."/>
            <person name="Marking D."/>
            <person name="Mancera P.A."/>
            <person name="McClenthan E.C."/>
            <person name="McIntyre E.A."/>
            <person name="Mine J.A."/>
            <person name="Modi S."/>
            <person name="Moore B.D."/>
            <person name="Morgan W.A."/>
            <person name="Nelson K.M."/>
            <person name="Nguyen K.N."/>
            <person name="Ogburn N."/>
            <person name="Parrino D.G."/>
            <person name="Pedapudi A.D."/>
            <person name="Pelham R.P."/>
            <person name="Preece A.M."/>
            <person name="Rampersad E.A."/>
            <person name="Richardson J.C."/>
            <person name="Rodgers C.M."/>
            <person name="Schaffer B.L."/>
            <person name="Sheridan N.E."/>
            <person name="Solone M.R."/>
            <person name="Staley Z.R."/>
            <person name="Tabuchi M."/>
            <person name="Waide R.J."/>
            <person name="Wanjugi P.W."/>
            <person name="Young S."/>
            <person name="Clum A."/>
            <person name="Daum C."/>
            <person name="Huntemann M."/>
            <person name="Ivanova N."/>
            <person name="Kyrpides N."/>
            <person name="Mikhailova N."/>
            <person name="Palaniappan K."/>
            <person name="Pillay M."/>
            <person name="Reddy T.B.K."/>
            <person name="Shapiro N."/>
            <person name="Stamatis D."/>
            <person name="Varghese N."/>
            <person name="Woyke T."/>
            <person name="Boden R."/>
            <person name="Freyermuth S.K."/>
            <person name="Kerfeld C.A."/>
        </authorList>
    </citation>
    <scope>NUCLEOTIDE SEQUENCE [LARGE SCALE GENOMIC DNA]</scope>
    <source>
        <strain evidence="7 8">JR-2</strain>
    </source>
</reference>
<dbReference type="Pfam" id="PF00990">
    <property type="entry name" value="GGDEF"/>
    <property type="match status" value="1"/>
</dbReference>
<dbReference type="InterPro" id="IPR050469">
    <property type="entry name" value="Diguanylate_Cyclase"/>
</dbReference>
<evidence type="ECO:0000256" key="3">
    <source>
        <dbReference type="ARBA" id="ARBA00034247"/>
    </source>
</evidence>
<dbReference type="KEGG" id="htr:EPV75_01200"/>
<evidence type="ECO:0000313" key="8">
    <source>
        <dbReference type="Proteomes" id="UP000285478"/>
    </source>
</evidence>
<dbReference type="FunFam" id="3.30.70.270:FF:000001">
    <property type="entry name" value="Diguanylate cyclase domain protein"/>
    <property type="match status" value="1"/>
</dbReference>
<dbReference type="AlphaFoldDB" id="A0A451G4I4"/>
<dbReference type="Gene3D" id="3.40.50.2300">
    <property type="match status" value="2"/>
</dbReference>
<dbReference type="SUPFAM" id="SSF55073">
    <property type="entry name" value="Nucleotide cyclase"/>
    <property type="match status" value="1"/>
</dbReference>
<dbReference type="NCBIfam" id="TIGR00254">
    <property type="entry name" value="GGDEF"/>
    <property type="match status" value="1"/>
</dbReference>
<gene>
    <name evidence="7" type="ORF">EPV75_01200</name>
</gene>
<feature type="domain" description="Response regulatory" evidence="5">
    <location>
        <begin position="127"/>
        <end position="245"/>
    </location>
</feature>
<comment type="cofactor">
    <cofactor evidence="1">
        <name>Mg(2+)</name>
        <dbReference type="ChEBI" id="CHEBI:18420"/>
    </cofactor>
</comment>
<dbReference type="GO" id="GO:0052621">
    <property type="term" value="F:diguanylate cyclase activity"/>
    <property type="evidence" value="ECO:0007669"/>
    <property type="project" value="UniProtKB-EC"/>
</dbReference>
<dbReference type="EC" id="2.7.7.65" evidence="2"/>
<dbReference type="GO" id="GO:0043709">
    <property type="term" value="P:cell adhesion involved in single-species biofilm formation"/>
    <property type="evidence" value="ECO:0007669"/>
    <property type="project" value="TreeGrafter"/>
</dbReference>
<dbReference type="Proteomes" id="UP000285478">
    <property type="component" value="Chromosome"/>
</dbReference>
<organism evidence="7 8">
    <name type="scientific">Hydrogenovibrio thermophilus</name>
    <dbReference type="NCBI Taxonomy" id="265883"/>
    <lineage>
        <taxon>Bacteria</taxon>
        <taxon>Pseudomonadati</taxon>
        <taxon>Pseudomonadota</taxon>
        <taxon>Gammaproteobacteria</taxon>
        <taxon>Thiotrichales</taxon>
        <taxon>Piscirickettsiaceae</taxon>
        <taxon>Hydrogenovibrio</taxon>
    </lineage>
</organism>
<dbReference type="GO" id="GO:1902201">
    <property type="term" value="P:negative regulation of bacterial-type flagellum-dependent cell motility"/>
    <property type="evidence" value="ECO:0007669"/>
    <property type="project" value="TreeGrafter"/>
</dbReference>
<dbReference type="EMBL" id="CP035033">
    <property type="protein sequence ID" value="QAB14384.1"/>
    <property type="molecule type" value="Genomic_DNA"/>
</dbReference>
<name>A0A451G4I4_9GAMM</name>
<dbReference type="InterPro" id="IPR029787">
    <property type="entry name" value="Nucleotide_cyclase"/>
</dbReference>
<dbReference type="RefSeq" id="WP_128384197.1">
    <property type="nucleotide sequence ID" value="NZ_CP035033.1"/>
</dbReference>
<protein>
    <recommendedName>
        <fullName evidence="2">diguanylate cyclase</fullName>
        <ecNumber evidence="2">2.7.7.65</ecNumber>
    </recommendedName>
</protein>
<dbReference type="GO" id="GO:0005886">
    <property type="term" value="C:plasma membrane"/>
    <property type="evidence" value="ECO:0007669"/>
    <property type="project" value="TreeGrafter"/>
</dbReference>
<dbReference type="SMART" id="SM00448">
    <property type="entry name" value="REC"/>
    <property type="match status" value="1"/>
</dbReference>
<evidence type="ECO:0000259" key="6">
    <source>
        <dbReference type="PROSITE" id="PS50887"/>
    </source>
</evidence>
<dbReference type="PANTHER" id="PTHR45138">
    <property type="entry name" value="REGULATORY COMPONENTS OF SENSORY TRANSDUCTION SYSTEM"/>
    <property type="match status" value="1"/>
</dbReference>
<keyword evidence="8" id="KW-1185">Reference proteome</keyword>
<evidence type="ECO:0000256" key="1">
    <source>
        <dbReference type="ARBA" id="ARBA00001946"/>
    </source>
</evidence>
<keyword evidence="4" id="KW-0597">Phosphoprotein</keyword>